<dbReference type="GO" id="GO:0006352">
    <property type="term" value="P:DNA-templated transcription initiation"/>
    <property type="evidence" value="ECO:0007669"/>
    <property type="project" value="InterPro"/>
</dbReference>
<evidence type="ECO:0000256" key="1">
    <source>
        <dbReference type="ARBA" id="ARBA00010641"/>
    </source>
</evidence>
<dbReference type="OrthoDB" id="9803470at2"/>
<protein>
    <submittedName>
        <fullName evidence="7">RNA polymerase sigma factor</fullName>
    </submittedName>
</protein>
<feature type="domain" description="RNA polymerase sigma-70 region 2" evidence="5">
    <location>
        <begin position="34"/>
        <end position="100"/>
    </location>
</feature>
<dbReference type="InterPro" id="IPR036388">
    <property type="entry name" value="WH-like_DNA-bd_sf"/>
</dbReference>
<dbReference type="CDD" id="cd06171">
    <property type="entry name" value="Sigma70_r4"/>
    <property type="match status" value="1"/>
</dbReference>
<dbReference type="Proteomes" id="UP000298213">
    <property type="component" value="Unassembled WGS sequence"/>
</dbReference>
<dbReference type="Pfam" id="PF04542">
    <property type="entry name" value="Sigma70_r2"/>
    <property type="match status" value="1"/>
</dbReference>
<dbReference type="EMBL" id="SPDV01000027">
    <property type="protein sequence ID" value="TFI57698.1"/>
    <property type="molecule type" value="Genomic_DNA"/>
</dbReference>
<dbReference type="RefSeq" id="WP_135087723.1">
    <property type="nucleotide sequence ID" value="NZ_SPDV01000027.1"/>
</dbReference>
<name>A0A4Y8ZNV7_9SPHN</name>
<dbReference type="GO" id="GO:0016987">
    <property type="term" value="F:sigma factor activity"/>
    <property type="evidence" value="ECO:0007669"/>
    <property type="project" value="UniProtKB-KW"/>
</dbReference>
<dbReference type="GO" id="GO:0003677">
    <property type="term" value="F:DNA binding"/>
    <property type="evidence" value="ECO:0007669"/>
    <property type="project" value="InterPro"/>
</dbReference>
<evidence type="ECO:0000313" key="7">
    <source>
        <dbReference type="EMBL" id="TFI57698.1"/>
    </source>
</evidence>
<evidence type="ECO:0000256" key="2">
    <source>
        <dbReference type="ARBA" id="ARBA00023015"/>
    </source>
</evidence>
<dbReference type="Gene3D" id="1.10.1740.10">
    <property type="match status" value="1"/>
</dbReference>
<evidence type="ECO:0000256" key="4">
    <source>
        <dbReference type="ARBA" id="ARBA00023163"/>
    </source>
</evidence>
<dbReference type="Gene3D" id="1.10.10.10">
    <property type="entry name" value="Winged helix-like DNA-binding domain superfamily/Winged helix DNA-binding domain"/>
    <property type="match status" value="1"/>
</dbReference>
<dbReference type="PANTHER" id="PTHR43133:SF51">
    <property type="entry name" value="RNA POLYMERASE SIGMA FACTOR"/>
    <property type="match status" value="1"/>
</dbReference>
<dbReference type="InterPro" id="IPR013249">
    <property type="entry name" value="RNA_pol_sigma70_r4_t2"/>
</dbReference>
<dbReference type="Pfam" id="PF08281">
    <property type="entry name" value="Sigma70_r4_2"/>
    <property type="match status" value="1"/>
</dbReference>
<gene>
    <name evidence="7" type="ORF">E2493_13700</name>
</gene>
<reference evidence="7 8" key="1">
    <citation type="submission" date="2019-03" db="EMBL/GenBank/DDBJ databases">
        <title>Genome sequence of Sphingomonas sp. 17J27-24.</title>
        <authorList>
            <person name="Kim M."/>
            <person name="Maeng S."/>
            <person name="Sathiyaraj S."/>
        </authorList>
    </citation>
    <scope>NUCLEOTIDE SEQUENCE [LARGE SCALE GENOMIC DNA]</scope>
    <source>
        <strain evidence="7 8">17J27-24</strain>
    </source>
</reference>
<sequence length="235" mass="25740">MEAGLRRDEAPVDDVALAARVARGDAAAVRVVTQRHNQRLFRTAFAILGNRSEAEDAVQSAYLSAFRAIGRFEGRASLATWLTRIVVNESLGRARAAKRRRERLDPRSVVVLDDYRERLMAGSTSAAPPDAALARAQIRQMLEQAIARLPEAFRLVFVLREVEGLSIEEVAAAVGIPEGTVKTRHLRAKRRLQEALAPELKTALSGTFPFLGPSCEAMTRRVTAALCGGEVPETR</sequence>
<accession>A0A4Y8ZNV7</accession>
<evidence type="ECO:0000259" key="5">
    <source>
        <dbReference type="Pfam" id="PF04542"/>
    </source>
</evidence>
<evidence type="ECO:0000259" key="6">
    <source>
        <dbReference type="Pfam" id="PF08281"/>
    </source>
</evidence>
<evidence type="ECO:0000256" key="3">
    <source>
        <dbReference type="ARBA" id="ARBA00023082"/>
    </source>
</evidence>
<dbReference type="PANTHER" id="PTHR43133">
    <property type="entry name" value="RNA POLYMERASE ECF-TYPE SIGMA FACTO"/>
    <property type="match status" value="1"/>
</dbReference>
<keyword evidence="3" id="KW-0731">Sigma factor</keyword>
<comment type="caution">
    <text evidence="7">The sequence shown here is derived from an EMBL/GenBank/DDBJ whole genome shotgun (WGS) entry which is preliminary data.</text>
</comment>
<dbReference type="SUPFAM" id="SSF88946">
    <property type="entry name" value="Sigma2 domain of RNA polymerase sigma factors"/>
    <property type="match status" value="1"/>
</dbReference>
<dbReference type="NCBIfam" id="NF008888">
    <property type="entry name" value="PRK11922.1"/>
    <property type="match status" value="1"/>
</dbReference>
<dbReference type="InterPro" id="IPR014284">
    <property type="entry name" value="RNA_pol_sigma-70_dom"/>
</dbReference>
<organism evidence="7 8">
    <name type="scientific">Sphingomonas parva</name>
    <dbReference type="NCBI Taxonomy" id="2555898"/>
    <lineage>
        <taxon>Bacteria</taxon>
        <taxon>Pseudomonadati</taxon>
        <taxon>Pseudomonadota</taxon>
        <taxon>Alphaproteobacteria</taxon>
        <taxon>Sphingomonadales</taxon>
        <taxon>Sphingomonadaceae</taxon>
        <taxon>Sphingomonas</taxon>
    </lineage>
</organism>
<dbReference type="AlphaFoldDB" id="A0A4Y8ZNV7"/>
<comment type="similarity">
    <text evidence="1">Belongs to the sigma-70 factor family. ECF subfamily.</text>
</comment>
<keyword evidence="2" id="KW-0805">Transcription regulation</keyword>
<keyword evidence="8" id="KW-1185">Reference proteome</keyword>
<evidence type="ECO:0000313" key="8">
    <source>
        <dbReference type="Proteomes" id="UP000298213"/>
    </source>
</evidence>
<dbReference type="InterPro" id="IPR013325">
    <property type="entry name" value="RNA_pol_sigma_r2"/>
</dbReference>
<dbReference type="InterPro" id="IPR013324">
    <property type="entry name" value="RNA_pol_sigma_r3/r4-like"/>
</dbReference>
<feature type="domain" description="RNA polymerase sigma factor 70 region 4 type 2" evidence="6">
    <location>
        <begin position="139"/>
        <end position="192"/>
    </location>
</feature>
<dbReference type="InterPro" id="IPR039425">
    <property type="entry name" value="RNA_pol_sigma-70-like"/>
</dbReference>
<keyword evidence="4" id="KW-0804">Transcription</keyword>
<dbReference type="InterPro" id="IPR007627">
    <property type="entry name" value="RNA_pol_sigma70_r2"/>
</dbReference>
<proteinExistence type="inferred from homology"/>
<dbReference type="SUPFAM" id="SSF88659">
    <property type="entry name" value="Sigma3 and sigma4 domains of RNA polymerase sigma factors"/>
    <property type="match status" value="1"/>
</dbReference>
<dbReference type="NCBIfam" id="TIGR02937">
    <property type="entry name" value="sigma70-ECF"/>
    <property type="match status" value="1"/>
</dbReference>